<dbReference type="Proteomes" id="UP000242141">
    <property type="component" value="Unassembled WGS sequence"/>
</dbReference>
<dbReference type="PROSITE" id="PS50823">
    <property type="entry name" value="KH_TYPE_2"/>
    <property type="match status" value="1"/>
</dbReference>
<keyword evidence="3 6" id="KW-0547">Nucleotide-binding</keyword>
<comment type="subcellular location">
    <subcellularLocation>
        <location evidence="6">Cytoplasm</location>
    </subcellularLocation>
    <subcellularLocation>
        <location evidence="6">Cell membrane</location>
        <topology evidence="6">Peripheral membrane protein</topology>
    </subcellularLocation>
</comment>
<sequence>MEEKKSGFVTIVGKTNSGKSTLINTIIDQKIAIATHRKNTTRNQIRGIYTKDNLQIVFIDTPGFLNKDKNTKLDIEMKKRIIQSLSGVDIILFLIPFWEKLDKDYLEKISLLNSKKNQISSKKYCLISKIDLIKKSKNNNLYELVQSISQLDFFDKIIPISSLKGYNIDLLLDEIKKDLTDNIFYYDSKDQTGINDEFYISEIIREKVLLFLNNEVPHNIFVKTITLERKKDLILIEAEIIVNRDSLKKIVIGRNGQKLKQIGEKARKNLEKYFKNEKIYLNLIVKVKKNWQNKESIIKDI</sequence>
<comment type="subunit">
    <text evidence="6">Monomer.</text>
</comment>
<accession>A0A0G7ZMS2</accession>
<dbReference type="SUPFAM" id="SSF52540">
    <property type="entry name" value="P-loop containing nucleoside triphosphate hydrolases"/>
    <property type="match status" value="1"/>
</dbReference>
<evidence type="ECO:0000256" key="6">
    <source>
        <dbReference type="HAMAP-Rule" id="MF_00367"/>
    </source>
</evidence>
<evidence type="ECO:0000256" key="3">
    <source>
        <dbReference type="ARBA" id="ARBA00022741"/>
    </source>
</evidence>
<organism evidence="11 12">
    <name type="scientific">Candidatus Hepatoplasma crinochetorum</name>
    <dbReference type="NCBI Taxonomy" id="295596"/>
    <lineage>
        <taxon>Bacteria</taxon>
        <taxon>Bacillati</taxon>
        <taxon>Mycoplasmatota</taxon>
        <taxon>Mollicutes</taxon>
        <taxon>Candidatus Hepatoplasmataceae</taxon>
        <taxon>Candidatus Hepatoplasma</taxon>
    </lineage>
</organism>
<dbReference type="GO" id="GO:0000028">
    <property type="term" value="P:ribosomal small subunit assembly"/>
    <property type="evidence" value="ECO:0007669"/>
    <property type="project" value="TreeGrafter"/>
</dbReference>
<feature type="region of interest" description="G3" evidence="7">
    <location>
        <begin position="60"/>
        <end position="63"/>
    </location>
</feature>
<feature type="domain" description="KH type-2" evidence="9">
    <location>
        <begin position="212"/>
        <end position="289"/>
    </location>
</feature>
<dbReference type="InterPro" id="IPR009019">
    <property type="entry name" value="KH_sf_prok-type"/>
</dbReference>
<evidence type="ECO:0000259" key="10">
    <source>
        <dbReference type="PROSITE" id="PS51713"/>
    </source>
</evidence>
<dbReference type="GO" id="GO:0005829">
    <property type="term" value="C:cytosol"/>
    <property type="evidence" value="ECO:0007669"/>
    <property type="project" value="TreeGrafter"/>
</dbReference>
<dbReference type="EMBL" id="CWGI01000001">
    <property type="protein sequence ID" value="CRX36888.1"/>
    <property type="molecule type" value="Genomic_DNA"/>
</dbReference>
<feature type="binding site" evidence="6">
    <location>
        <begin position="128"/>
        <end position="131"/>
    </location>
    <ligand>
        <name>GTP</name>
        <dbReference type="ChEBI" id="CHEBI:37565"/>
    </ligand>
</feature>
<evidence type="ECO:0000313" key="11">
    <source>
        <dbReference type="EMBL" id="CRX36888.1"/>
    </source>
</evidence>
<dbReference type="InterPro" id="IPR015946">
    <property type="entry name" value="KH_dom-like_a/b"/>
</dbReference>
<dbReference type="Pfam" id="PF07650">
    <property type="entry name" value="KH_2"/>
    <property type="match status" value="1"/>
</dbReference>
<evidence type="ECO:0000256" key="1">
    <source>
        <dbReference type="ARBA" id="ARBA00007921"/>
    </source>
</evidence>
<dbReference type="InterPro" id="IPR006073">
    <property type="entry name" value="GTP-bd"/>
</dbReference>
<protein>
    <recommendedName>
        <fullName evidence="2 6">GTPase Era</fullName>
    </recommendedName>
</protein>
<dbReference type="InterPro" id="IPR004044">
    <property type="entry name" value="KH_dom_type_2"/>
</dbReference>
<feature type="region of interest" description="G1" evidence="7">
    <location>
        <begin position="13"/>
        <end position="20"/>
    </location>
</feature>
<keyword evidence="6" id="KW-0699">rRNA-binding</keyword>
<keyword evidence="6" id="KW-0472">Membrane</keyword>
<dbReference type="NCBIfam" id="TIGR00436">
    <property type="entry name" value="era"/>
    <property type="match status" value="1"/>
</dbReference>
<feature type="domain" description="Era-type G" evidence="10">
    <location>
        <begin position="5"/>
        <end position="182"/>
    </location>
</feature>
<dbReference type="Gene3D" id="3.30.300.20">
    <property type="match status" value="1"/>
</dbReference>
<dbReference type="HAMAP" id="MF_00367">
    <property type="entry name" value="GTPase_Era"/>
    <property type="match status" value="1"/>
</dbReference>
<dbReference type="NCBIfam" id="TIGR00231">
    <property type="entry name" value="small_GTP"/>
    <property type="match status" value="1"/>
</dbReference>
<proteinExistence type="inferred from homology"/>
<evidence type="ECO:0000259" key="9">
    <source>
        <dbReference type="PROSITE" id="PS50823"/>
    </source>
</evidence>
<feature type="region of interest" description="G2" evidence="7">
    <location>
        <begin position="39"/>
        <end position="43"/>
    </location>
</feature>
<evidence type="ECO:0000256" key="7">
    <source>
        <dbReference type="PROSITE-ProRule" id="PRU01050"/>
    </source>
</evidence>
<dbReference type="GO" id="GO:0070181">
    <property type="term" value="F:small ribosomal subunit rRNA binding"/>
    <property type="evidence" value="ECO:0007669"/>
    <property type="project" value="UniProtKB-UniRule"/>
</dbReference>
<dbReference type="GO" id="GO:0003924">
    <property type="term" value="F:GTPase activity"/>
    <property type="evidence" value="ECO:0007669"/>
    <property type="project" value="UniProtKB-UniRule"/>
</dbReference>
<dbReference type="PANTHER" id="PTHR42698:SF1">
    <property type="entry name" value="GTPASE ERA, MITOCHONDRIAL"/>
    <property type="match status" value="1"/>
</dbReference>
<reference evidence="12" key="1">
    <citation type="submission" date="2015-05" db="EMBL/GenBank/DDBJ databases">
        <authorList>
            <person name="Collingro A."/>
        </authorList>
    </citation>
    <scope>NUCLEOTIDE SEQUENCE [LARGE SCALE GENOMIC DNA]</scope>
    <source>
        <strain evidence="12">Ps</strain>
    </source>
</reference>
<dbReference type="Pfam" id="PF01926">
    <property type="entry name" value="MMR_HSR1"/>
    <property type="match status" value="1"/>
</dbReference>
<feature type="region of interest" description="G5" evidence="7">
    <location>
        <begin position="160"/>
        <end position="162"/>
    </location>
</feature>
<keyword evidence="12" id="KW-1185">Reference proteome</keyword>
<name>A0A0G7ZMS2_9MOLU</name>
<keyword evidence="6" id="KW-0963">Cytoplasm</keyword>
<feature type="binding site" evidence="6">
    <location>
        <begin position="60"/>
        <end position="64"/>
    </location>
    <ligand>
        <name>GTP</name>
        <dbReference type="ChEBI" id="CHEBI:37565"/>
    </ligand>
</feature>
<dbReference type="InterPro" id="IPR027417">
    <property type="entry name" value="P-loop_NTPase"/>
</dbReference>
<evidence type="ECO:0000256" key="4">
    <source>
        <dbReference type="ARBA" id="ARBA00022884"/>
    </source>
</evidence>
<dbReference type="InterPro" id="IPR030388">
    <property type="entry name" value="G_ERA_dom"/>
</dbReference>
<dbReference type="PANTHER" id="PTHR42698">
    <property type="entry name" value="GTPASE ERA"/>
    <property type="match status" value="1"/>
</dbReference>
<evidence type="ECO:0000256" key="8">
    <source>
        <dbReference type="RuleBase" id="RU003761"/>
    </source>
</evidence>
<dbReference type="PROSITE" id="PS51713">
    <property type="entry name" value="G_ERA"/>
    <property type="match status" value="1"/>
</dbReference>
<dbReference type="NCBIfam" id="NF000908">
    <property type="entry name" value="PRK00089.1"/>
    <property type="match status" value="1"/>
</dbReference>
<keyword evidence="4 6" id="KW-0694">RNA-binding</keyword>
<keyword evidence="5 6" id="KW-0342">GTP-binding</keyword>
<dbReference type="CDD" id="cd22534">
    <property type="entry name" value="KH-II_Era"/>
    <property type="match status" value="1"/>
</dbReference>
<dbReference type="Gene3D" id="3.40.50.300">
    <property type="entry name" value="P-loop containing nucleotide triphosphate hydrolases"/>
    <property type="match status" value="1"/>
</dbReference>
<dbReference type="CDD" id="cd04163">
    <property type="entry name" value="Era"/>
    <property type="match status" value="1"/>
</dbReference>
<keyword evidence="6" id="KW-1003">Cell membrane</keyword>
<dbReference type="GO" id="GO:0005525">
    <property type="term" value="F:GTP binding"/>
    <property type="evidence" value="ECO:0007669"/>
    <property type="project" value="UniProtKB-UniRule"/>
</dbReference>
<comment type="function">
    <text evidence="6">An essential GTPase that binds both GDP and GTP, with rapid nucleotide exchange. Plays a role in 16S rRNA processing and 30S ribosomal subunit biogenesis and possibly also in cell cycle regulation and energy metabolism.</text>
</comment>
<dbReference type="InterPro" id="IPR005662">
    <property type="entry name" value="GTPase_Era-like"/>
</dbReference>
<feature type="binding site" evidence="6">
    <location>
        <begin position="13"/>
        <end position="20"/>
    </location>
    <ligand>
        <name>GTP</name>
        <dbReference type="ChEBI" id="CHEBI:37565"/>
    </ligand>
</feature>
<dbReference type="GO" id="GO:0043024">
    <property type="term" value="F:ribosomal small subunit binding"/>
    <property type="evidence" value="ECO:0007669"/>
    <property type="project" value="TreeGrafter"/>
</dbReference>
<keyword evidence="6" id="KW-0690">Ribosome biogenesis</keyword>
<dbReference type="InterPro" id="IPR005225">
    <property type="entry name" value="Small_GTP-bd"/>
</dbReference>
<evidence type="ECO:0000313" key="12">
    <source>
        <dbReference type="Proteomes" id="UP000242141"/>
    </source>
</evidence>
<feature type="region of interest" description="G4" evidence="7">
    <location>
        <begin position="128"/>
        <end position="131"/>
    </location>
</feature>
<evidence type="ECO:0000256" key="2">
    <source>
        <dbReference type="ARBA" id="ARBA00020484"/>
    </source>
</evidence>
<dbReference type="AlphaFoldDB" id="A0A0G7ZMS2"/>
<dbReference type="SUPFAM" id="SSF54814">
    <property type="entry name" value="Prokaryotic type KH domain (KH-domain type II)"/>
    <property type="match status" value="1"/>
</dbReference>
<comment type="similarity">
    <text evidence="1 6 7 8">Belongs to the TRAFAC class TrmE-Era-EngA-EngB-Septin-like GTPase superfamily. Era GTPase family.</text>
</comment>
<gene>
    <name evidence="6" type="primary">era</name>
    <name evidence="11" type="ORF">HEPPS_00870</name>
</gene>
<dbReference type="GO" id="GO:0005886">
    <property type="term" value="C:plasma membrane"/>
    <property type="evidence" value="ECO:0007669"/>
    <property type="project" value="UniProtKB-SubCell"/>
</dbReference>
<evidence type="ECO:0000256" key="5">
    <source>
        <dbReference type="ARBA" id="ARBA00023134"/>
    </source>
</evidence>